<dbReference type="RefSeq" id="WP_184306985.1">
    <property type="nucleotide sequence ID" value="NZ_JACHXU010000018.1"/>
</dbReference>
<dbReference type="PRINTS" id="PR00344">
    <property type="entry name" value="BCTRLSENSOR"/>
</dbReference>
<reference evidence="15 16" key="1">
    <citation type="submission" date="2020-08" db="EMBL/GenBank/DDBJ databases">
        <title>Genomic Encyclopedia of Type Strains, Phase III (KMG-III): the genomes of soil and plant-associated and newly described type strains.</title>
        <authorList>
            <person name="Whitman W."/>
        </authorList>
    </citation>
    <scope>NUCLEOTIDE SEQUENCE [LARGE SCALE GENOMIC DNA]</scope>
    <source>
        <strain evidence="15 16">CECT 8075</strain>
    </source>
</reference>
<evidence type="ECO:0000256" key="4">
    <source>
        <dbReference type="ARBA" id="ARBA00022679"/>
    </source>
</evidence>
<dbReference type="SUPFAM" id="SSF55785">
    <property type="entry name" value="PYP-like sensor domain (PAS domain)"/>
    <property type="match status" value="1"/>
</dbReference>
<evidence type="ECO:0000259" key="14">
    <source>
        <dbReference type="PROSITE" id="PS50113"/>
    </source>
</evidence>
<keyword evidence="8" id="KW-0902">Two-component regulatory system</keyword>
<dbReference type="GO" id="GO:0000155">
    <property type="term" value="F:phosphorelay sensor kinase activity"/>
    <property type="evidence" value="ECO:0007669"/>
    <property type="project" value="InterPro"/>
</dbReference>
<organism evidence="15 16">
    <name type="scientific">Aporhodopirellula rubra</name>
    <dbReference type="NCBI Taxonomy" id="980271"/>
    <lineage>
        <taxon>Bacteria</taxon>
        <taxon>Pseudomonadati</taxon>
        <taxon>Planctomycetota</taxon>
        <taxon>Planctomycetia</taxon>
        <taxon>Pirellulales</taxon>
        <taxon>Pirellulaceae</taxon>
        <taxon>Aporhodopirellula</taxon>
    </lineage>
</organism>
<dbReference type="FunFam" id="3.30.450.20:FF:000060">
    <property type="entry name" value="Sensor protein FixL"/>
    <property type="match status" value="1"/>
</dbReference>
<comment type="function">
    <text evidence="9">Putative oxygen sensor; modulates the activity of FixJ, a transcriptional activator of nitrogen fixation fixK gene. FixL probably acts as a kinase that phosphorylates FixJ.</text>
</comment>
<sequence>MKNQQEAVLAALLNTAVDAIIVMDSVGIIRIVNAAMERMFGFSEAEVIGKNVSMLMPSPDHERHDGYLSKYRSGGQRNIIGIGREVNGRRKNGTVFPLHLAVSELKYDGEVLFTGILRDITDLKKAQNDLAAINAVLEQRVEERTEQLREAQSELVKKEKLATLGQVAGGIAHEIRNPLNAVKTSAYFLQHARSLSPEKLTEHLQRIDRQVSVIDNVISALTDVVRMPAPQCMPCPLKEMIDAAIEASSLGDSIQIDNRVADSLPPVFADQNQVPIAFQNLIRNARDAMPSGGRLTLDAEIIDADGNTQTEPNAVAENSKKTRAIGNSKKMSVTIADTGSGIDSERLSRIMEPFFSTKARGMGLGLAITKTIVEKNNGTIAVESTLGKGTRFCIVLPIAEEDNTDNTQH</sequence>
<dbReference type="EC" id="2.7.13.3" evidence="2"/>
<evidence type="ECO:0000256" key="8">
    <source>
        <dbReference type="ARBA" id="ARBA00023012"/>
    </source>
</evidence>
<dbReference type="InterPro" id="IPR003594">
    <property type="entry name" value="HATPase_dom"/>
</dbReference>
<feature type="domain" description="PAC" evidence="14">
    <location>
        <begin position="82"/>
        <end position="132"/>
    </location>
</feature>
<dbReference type="Gene3D" id="1.10.287.130">
    <property type="match status" value="1"/>
</dbReference>
<proteinExistence type="predicted"/>
<evidence type="ECO:0000256" key="3">
    <source>
        <dbReference type="ARBA" id="ARBA00022553"/>
    </source>
</evidence>
<dbReference type="SUPFAM" id="SSF47384">
    <property type="entry name" value="Homodimeric domain of signal transducing histidine kinase"/>
    <property type="match status" value="1"/>
</dbReference>
<comment type="caution">
    <text evidence="15">The sequence shown here is derived from an EMBL/GenBank/DDBJ whole genome shotgun (WGS) entry which is preliminary data.</text>
</comment>
<keyword evidence="5" id="KW-0547">Nucleotide-binding</keyword>
<name>A0A7W5E259_9BACT</name>
<dbReference type="InterPro" id="IPR000014">
    <property type="entry name" value="PAS"/>
</dbReference>
<keyword evidence="7" id="KW-0067">ATP-binding</keyword>
<dbReference type="InterPro" id="IPR004358">
    <property type="entry name" value="Sig_transdc_His_kin-like_C"/>
</dbReference>
<dbReference type="PROSITE" id="PS50113">
    <property type="entry name" value="PAC"/>
    <property type="match status" value="1"/>
</dbReference>
<dbReference type="InterPro" id="IPR005467">
    <property type="entry name" value="His_kinase_dom"/>
</dbReference>
<keyword evidence="3" id="KW-0597">Phosphoprotein</keyword>
<evidence type="ECO:0000313" key="15">
    <source>
        <dbReference type="EMBL" id="MBB3208818.1"/>
    </source>
</evidence>
<dbReference type="Gene3D" id="3.30.565.10">
    <property type="entry name" value="Histidine kinase-like ATPase, C-terminal domain"/>
    <property type="match status" value="1"/>
</dbReference>
<dbReference type="InterPro" id="IPR000700">
    <property type="entry name" value="PAS-assoc_C"/>
</dbReference>
<dbReference type="Gene3D" id="3.30.450.20">
    <property type="entry name" value="PAS domain"/>
    <property type="match status" value="1"/>
</dbReference>
<dbReference type="SMART" id="SM00091">
    <property type="entry name" value="PAS"/>
    <property type="match status" value="1"/>
</dbReference>
<keyword evidence="6 15" id="KW-0418">Kinase</keyword>
<dbReference type="GO" id="GO:0005524">
    <property type="term" value="F:ATP binding"/>
    <property type="evidence" value="ECO:0007669"/>
    <property type="project" value="UniProtKB-KW"/>
</dbReference>
<dbReference type="InterPro" id="IPR036097">
    <property type="entry name" value="HisK_dim/P_sf"/>
</dbReference>
<evidence type="ECO:0000256" key="11">
    <source>
        <dbReference type="SAM" id="Coils"/>
    </source>
</evidence>
<dbReference type="GO" id="GO:0006355">
    <property type="term" value="P:regulation of DNA-templated transcription"/>
    <property type="evidence" value="ECO:0007669"/>
    <property type="project" value="InterPro"/>
</dbReference>
<keyword evidence="11" id="KW-0175">Coiled coil</keyword>
<evidence type="ECO:0000256" key="2">
    <source>
        <dbReference type="ARBA" id="ARBA00012438"/>
    </source>
</evidence>
<dbReference type="EMBL" id="JACHXU010000018">
    <property type="protein sequence ID" value="MBB3208818.1"/>
    <property type="molecule type" value="Genomic_DNA"/>
</dbReference>
<feature type="coiled-coil region" evidence="11">
    <location>
        <begin position="123"/>
        <end position="161"/>
    </location>
</feature>
<dbReference type="Pfam" id="PF02518">
    <property type="entry name" value="HATPase_c"/>
    <property type="match status" value="1"/>
</dbReference>
<dbReference type="SMART" id="SM00387">
    <property type="entry name" value="HATPase_c"/>
    <property type="match status" value="1"/>
</dbReference>
<dbReference type="PROSITE" id="PS50112">
    <property type="entry name" value="PAS"/>
    <property type="match status" value="1"/>
</dbReference>
<evidence type="ECO:0000256" key="5">
    <source>
        <dbReference type="ARBA" id="ARBA00022741"/>
    </source>
</evidence>
<evidence type="ECO:0000313" key="16">
    <source>
        <dbReference type="Proteomes" id="UP000536179"/>
    </source>
</evidence>
<feature type="domain" description="Histidine kinase" evidence="12">
    <location>
        <begin position="170"/>
        <end position="400"/>
    </location>
</feature>
<dbReference type="InterPro" id="IPR013767">
    <property type="entry name" value="PAS_fold"/>
</dbReference>
<dbReference type="AlphaFoldDB" id="A0A7W5E259"/>
<evidence type="ECO:0000256" key="7">
    <source>
        <dbReference type="ARBA" id="ARBA00022840"/>
    </source>
</evidence>
<gene>
    <name evidence="15" type="ORF">FHS27_004651</name>
</gene>
<dbReference type="InterPro" id="IPR003661">
    <property type="entry name" value="HisK_dim/P_dom"/>
</dbReference>
<feature type="domain" description="PAS" evidence="13">
    <location>
        <begin position="5"/>
        <end position="58"/>
    </location>
</feature>
<comment type="catalytic activity">
    <reaction evidence="1">
        <text>ATP + protein L-histidine = ADP + protein N-phospho-L-histidine.</text>
        <dbReference type="EC" id="2.7.13.3"/>
    </reaction>
</comment>
<evidence type="ECO:0000256" key="9">
    <source>
        <dbReference type="ARBA" id="ARBA00059827"/>
    </source>
</evidence>
<keyword evidence="16" id="KW-1185">Reference proteome</keyword>
<dbReference type="CDD" id="cd00082">
    <property type="entry name" value="HisKA"/>
    <property type="match status" value="1"/>
</dbReference>
<evidence type="ECO:0000256" key="10">
    <source>
        <dbReference type="ARBA" id="ARBA00070616"/>
    </source>
</evidence>
<dbReference type="SUPFAM" id="SSF55874">
    <property type="entry name" value="ATPase domain of HSP90 chaperone/DNA topoisomerase II/histidine kinase"/>
    <property type="match status" value="1"/>
</dbReference>
<dbReference type="NCBIfam" id="TIGR00229">
    <property type="entry name" value="sensory_box"/>
    <property type="match status" value="1"/>
</dbReference>
<dbReference type="Pfam" id="PF00512">
    <property type="entry name" value="HisKA"/>
    <property type="match status" value="1"/>
</dbReference>
<protein>
    <recommendedName>
        <fullName evidence="10">Sensor protein FixL</fullName>
        <ecNumber evidence="2">2.7.13.3</ecNumber>
    </recommendedName>
</protein>
<keyword evidence="4 15" id="KW-0808">Transferase</keyword>
<dbReference type="CDD" id="cd00130">
    <property type="entry name" value="PAS"/>
    <property type="match status" value="1"/>
</dbReference>
<dbReference type="InterPro" id="IPR035965">
    <property type="entry name" value="PAS-like_dom_sf"/>
</dbReference>
<dbReference type="PANTHER" id="PTHR43065:SF10">
    <property type="entry name" value="PEROXIDE STRESS-ACTIVATED HISTIDINE KINASE MAK3"/>
    <property type="match status" value="1"/>
</dbReference>
<accession>A0A7W5E259</accession>
<evidence type="ECO:0000259" key="13">
    <source>
        <dbReference type="PROSITE" id="PS50112"/>
    </source>
</evidence>
<dbReference type="InterPro" id="IPR036890">
    <property type="entry name" value="HATPase_C_sf"/>
</dbReference>
<dbReference type="SMART" id="SM00388">
    <property type="entry name" value="HisKA"/>
    <property type="match status" value="1"/>
</dbReference>
<dbReference type="PANTHER" id="PTHR43065">
    <property type="entry name" value="SENSOR HISTIDINE KINASE"/>
    <property type="match status" value="1"/>
</dbReference>
<evidence type="ECO:0000256" key="1">
    <source>
        <dbReference type="ARBA" id="ARBA00000085"/>
    </source>
</evidence>
<dbReference type="Proteomes" id="UP000536179">
    <property type="component" value="Unassembled WGS sequence"/>
</dbReference>
<evidence type="ECO:0000256" key="6">
    <source>
        <dbReference type="ARBA" id="ARBA00022777"/>
    </source>
</evidence>
<dbReference type="Pfam" id="PF00989">
    <property type="entry name" value="PAS"/>
    <property type="match status" value="1"/>
</dbReference>
<dbReference type="PROSITE" id="PS50109">
    <property type="entry name" value="HIS_KIN"/>
    <property type="match status" value="1"/>
</dbReference>
<evidence type="ECO:0000259" key="12">
    <source>
        <dbReference type="PROSITE" id="PS50109"/>
    </source>
</evidence>